<dbReference type="GO" id="GO:0012505">
    <property type="term" value="C:endomembrane system"/>
    <property type="evidence" value="ECO:0007669"/>
    <property type="project" value="UniProtKB-SubCell"/>
</dbReference>
<protein>
    <recommendedName>
        <fullName evidence="12">ATP synthase subunit b</fullName>
    </recommendedName>
    <alternativeName>
        <fullName evidence="12">ATP synthase F(0) sector subunit b</fullName>
    </alternativeName>
    <alternativeName>
        <fullName evidence="12">ATPase subunit I</fullName>
    </alternativeName>
    <alternativeName>
        <fullName evidence="12">F-type ATPase subunit b</fullName>
        <shortName evidence="12">F-ATPase subunit b</shortName>
    </alternativeName>
</protein>
<keyword evidence="6 12" id="KW-0406">Ion transport</keyword>
<comment type="subunit">
    <text evidence="12">F-type ATPases have 2 components, F(1) - the catalytic core - and F(0) - the membrane proton channel. F(1) has five subunits: alpha(3), beta(3), gamma(1), delta(1), epsilon(1). F(0) has three main subunits: a(1), b(2) and c(10-14). The alpha and beta chains form an alternating ring which encloses part of the gamma chain. F(1) is attached to F(0) by a central stalk formed by the gamma and epsilon chains, while a peripheral stalk is formed by the delta and b chains.</text>
</comment>
<keyword evidence="7 12" id="KW-0472">Membrane</keyword>
<keyword evidence="8 12" id="KW-0066">ATP synthesis</keyword>
<evidence type="ECO:0000256" key="10">
    <source>
        <dbReference type="ARBA" id="ARBA00025614"/>
    </source>
</evidence>
<comment type="caution">
    <text evidence="15">The sequence shown here is derived from an EMBL/GenBank/DDBJ whole genome shotgun (WGS) entry which is preliminary data.</text>
</comment>
<comment type="function">
    <text evidence="10">Component of the F(0) channel, it forms part of the peripheral stalk, linking F(1) to F(0). The b'-subunit is a diverged and duplicated form of b found in plants and photosynthetic bacteria.</text>
</comment>
<organism evidence="15 16">
    <name type="scientific">Stakelama sediminis</name>
    <dbReference type="NCBI Taxonomy" id="463200"/>
    <lineage>
        <taxon>Bacteria</taxon>
        <taxon>Pseudomonadati</taxon>
        <taxon>Pseudomonadota</taxon>
        <taxon>Alphaproteobacteria</taxon>
        <taxon>Sphingomonadales</taxon>
        <taxon>Sphingomonadaceae</taxon>
        <taxon>Stakelama</taxon>
    </lineage>
</organism>
<evidence type="ECO:0000313" key="16">
    <source>
        <dbReference type="Proteomes" id="UP000554342"/>
    </source>
</evidence>
<dbReference type="EMBL" id="JACIJI010000001">
    <property type="protein sequence ID" value="MBB5717605.1"/>
    <property type="molecule type" value="Genomic_DNA"/>
</dbReference>
<dbReference type="GO" id="GO:0045259">
    <property type="term" value="C:proton-transporting ATP synthase complex"/>
    <property type="evidence" value="ECO:0007669"/>
    <property type="project" value="UniProtKB-KW"/>
</dbReference>
<dbReference type="InterPro" id="IPR002146">
    <property type="entry name" value="ATP_synth_b/b'su_bac/chlpt"/>
</dbReference>
<sequence length="189" mass="20146">MMMVNTEHVVDAIDAHQTVGHGAHGPELLGLSAEGWVYVGITIFLILAFTKFKFHRLIADALDKRIAEAKQQLEEAKAIRAEAEKLLADARARHAASAGDADAIIAHAEEEAKAMLAKAEKDAAELTVRRAKMAEDKIEAAERQALAEVRATAAEAAAKAAGTIIAQKHGADADKALVDRTIAGLNRLN</sequence>
<gene>
    <name evidence="12" type="primary">atpF</name>
    <name evidence="15" type="ORF">FHR23_000512</name>
</gene>
<evidence type="ECO:0000256" key="9">
    <source>
        <dbReference type="ARBA" id="ARBA00025198"/>
    </source>
</evidence>
<evidence type="ECO:0000256" key="3">
    <source>
        <dbReference type="ARBA" id="ARBA00022692"/>
    </source>
</evidence>
<evidence type="ECO:0000256" key="14">
    <source>
        <dbReference type="SAM" id="Coils"/>
    </source>
</evidence>
<feature type="coiled-coil region" evidence="14">
    <location>
        <begin position="59"/>
        <end position="151"/>
    </location>
</feature>
<dbReference type="Pfam" id="PF00430">
    <property type="entry name" value="ATP-synt_B"/>
    <property type="match status" value="1"/>
</dbReference>
<keyword evidence="4 12" id="KW-0375">Hydrogen ion transport</keyword>
<evidence type="ECO:0000256" key="4">
    <source>
        <dbReference type="ARBA" id="ARBA00022781"/>
    </source>
</evidence>
<evidence type="ECO:0000256" key="6">
    <source>
        <dbReference type="ARBA" id="ARBA00023065"/>
    </source>
</evidence>
<name>A0A840YVM5_9SPHN</name>
<keyword evidence="16" id="KW-1185">Reference proteome</keyword>
<comment type="subcellular location">
    <subcellularLocation>
        <location evidence="12">Cell membrane</location>
        <topology evidence="12">Single-pass membrane protein</topology>
    </subcellularLocation>
    <subcellularLocation>
        <location evidence="11">Endomembrane system</location>
        <topology evidence="11">Single-pass membrane protein</topology>
    </subcellularLocation>
</comment>
<reference evidence="15 16" key="1">
    <citation type="submission" date="2020-08" db="EMBL/GenBank/DDBJ databases">
        <title>Genomic Encyclopedia of Type Strains, Phase IV (KMG-IV): sequencing the most valuable type-strain genomes for metagenomic binning, comparative biology and taxonomic classification.</title>
        <authorList>
            <person name="Goeker M."/>
        </authorList>
    </citation>
    <scope>NUCLEOTIDE SEQUENCE [LARGE SCALE GENOMIC DNA]</scope>
    <source>
        <strain evidence="15 16">DSM 27203</strain>
    </source>
</reference>
<keyword evidence="12" id="KW-1003">Cell membrane</keyword>
<keyword evidence="14" id="KW-0175">Coiled coil</keyword>
<keyword evidence="5 12" id="KW-1133">Transmembrane helix</keyword>
<evidence type="ECO:0000256" key="13">
    <source>
        <dbReference type="RuleBase" id="RU003848"/>
    </source>
</evidence>
<evidence type="ECO:0000256" key="11">
    <source>
        <dbReference type="ARBA" id="ARBA00037847"/>
    </source>
</evidence>
<evidence type="ECO:0000256" key="2">
    <source>
        <dbReference type="ARBA" id="ARBA00022547"/>
    </source>
</evidence>
<evidence type="ECO:0000256" key="8">
    <source>
        <dbReference type="ARBA" id="ARBA00023310"/>
    </source>
</evidence>
<proteinExistence type="inferred from homology"/>
<evidence type="ECO:0000256" key="5">
    <source>
        <dbReference type="ARBA" id="ARBA00022989"/>
    </source>
</evidence>
<dbReference type="CDD" id="cd06503">
    <property type="entry name" value="ATP-synt_Fo_b"/>
    <property type="match status" value="1"/>
</dbReference>
<evidence type="ECO:0000256" key="1">
    <source>
        <dbReference type="ARBA" id="ARBA00022448"/>
    </source>
</evidence>
<dbReference type="HAMAP" id="MF_01398">
    <property type="entry name" value="ATP_synth_b_bprime"/>
    <property type="match status" value="1"/>
</dbReference>
<dbReference type="GO" id="GO:0046933">
    <property type="term" value="F:proton-transporting ATP synthase activity, rotational mechanism"/>
    <property type="evidence" value="ECO:0007669"/>
    <property type="project" value="UniProtKB-UniRule"/>
</dbReference>
<keyword evidence="2 12" id="KW-0138">CF(0)</keyword>
<dbReference type="GO" id="GO:0005886">
    <property type="term" value="C:plasma membrane"/>
    <property type="evidence" value="ECO:0007669"/>
    <property type="project" value="UniProtKB-SubCell"/>
</dbReference>
<dbReference type="Proteomes" id="UP000554342">
    <property type="component" value="Unassembled WGS sequence"/>
</dbReference>
<evidence type="ECO:0000256" key="12">
    <source>
        <dbReference type="HAMAP-Rule" id="MF_01398"/>
    </source>
</evidence>
<dbReference type="RefSeq" id="WP_246359663.1">
    <property type="nucleotide sequence ID" value="NZ_BAABIF010000004.1"/>
</dbReference>
<comment type="similarity">
    <text evidence="12 13">Belongs to the ATPase B chain family.</text>
</comment>
<keyword evidence="3 12" id="KW-0812">Transmembrane</keyword>
<keyword evidence="1 12" id="KW-0813">Transport</keyword>
<feature type="transmembrane region" description="Helical" evidence="12">
    <location>
        <begin position="35"/>
        <end position="54"/>
    </location>
</feature>
<evidence type="ECO:0000313" key="15">
    <source>
        <dbReference type="EMBL" id="MBB5717605.1"/>
    </source>
</evidence>
<accession>A0A840YVM5</accession>
<dbReference type="AlphaFoldDB" id="A0A840YVM5"/>
<comment type="function">
    <text evidence="9 12">F(1)F(0) ATP synthase produces ATP from ADP in the presence of a proton or sodium gradient. F-type ATPases consist of two structural domains, F(1) containing the extramembraneous catalytic core and F(0) containing the membrane proton channel, linked together by a central stalk and a peripheral stalk. During catalysis, ATP synthesis in the catalytic domain of F(1) is coupled via a rotary mechanism of the central stalk subunits to proton translocation.</text>
</comment>
<evidence type="ECO:0000256" key="7">
    <source>
        <dbReference type="ARBA" id="ARBA00023136"/>
    </source>
</evidence>